<dbReference type="OrthoDB" id="9763985at2"/>
<dbReference type="Pfam" id="PF20256">
    <property type="entry name" value="MoCoBD_2"/>
    <property type="match status" value="1"/>
</dbReference>
<sequence length="774" mass="80733">MGEFGIGQPVRREEDPYLLRGQGRYVGDVALPGELRAVVVRSPHAHAEVVTVDTEAARAMPGVVLILTGRDAATAALGTQRPHTRRTRRDGSPAFVTPQPMLATDRVRHAGEAVALVVAETLNQAKDAAEAVVVAYAPLPAVPTLADAIAPGALPVHDGCPGNDAFFHALGDAAATELAIAGAARVVRRRLTISRVLANPMEPRGCLAEPDPRGGRLTLRCTTQAPHTLRRILAGEILRMPEARLRVISENVGGGFGARGQVAPEYALACLAAKLTGRPVRWTADRSETFLSDEHHRDNISDAEIALDAEGKVLALRVKTYANLGAYYGADRAAGPPLNNLGVLAGTYVIPAMRVEVTGVLSNTMVTGPYRGAGRPEAAFVIETMMDAAARALGLDPVELRRRNTIPADAMPFKTALVYTYDCGDFGKNISDALTLAEADGFAQRLADSRARGKLRGIGVSSTVEASNGGLIEHADIRFDPGGSVTVSVGTHDHGQGHQTTFRQIVADRLGLPADQIEFRYGDTAEVDIGTGTFGSRSTVTAGSAIVAAADKIIAKATLIAAALLEADPADIAFADGRFTVAGTDRGLGLAAVARASFTPAKLPKGVDPGLFESHTSDGGVRTYPNGCHVAEVEIDRDTGVVTLARYAAVDDVGRMINPLLVEGQIHGGVAQGAGQALMEGIVYDPSGQLVTGAFTDYAMPRASDFPPILLGENEVPTKTNPLGVKGAGESGTVGALSAIASAVADALVRIGAEPVTMPATPEKVWRAIRAAAS</sequence>
<dbReference type="SUPFAM" id="SSF54665">
    <property type="entry name" value="CO dehydrogenase molybdoprotein N-domain-like"/>
    <property type="match status" value="1"/>
</dbReference>
<dbReference type="PANTHER" id="PTHR11908">
    <property type="entry name" value="XANTHINE DEHYDROGENASE"/>
    <property type="match status" value="1"/>
</dbReference>
<dbReference type="InterPro" id="IPR008274">
    <property type="entry name" value="AldOxase/xan_DH_MoCoBD1"/>
</dbReference>
<comment type="caution">
    <text evidence="4">The sequence shown here is derived from an EMBL/GenBank/DDBJ whole genome shotgun (WGS) entry which is preliminary data.</text>
</comment>
<dbReference type="Gene3D" id="3.30.365.10">
    <property type="entry name" value="Aldehyde oxidase/xanthine dehydrogenase, molybdopterin binding domain"/>
    <property type="match status" value="4"/>
</dbReference>
<keyword evidence="5" id="KW-1185">Reference proteome</keyword>
<evidence type="ECO:0000313" key="5">
    <source>
        <dbReference type="Proteomes" id="UP000248863"/>
    </source>
</evidence>
<dbReference type="AlphaFoldDB" id="A0A327KMB7"/>
<evidence type="ECO:0000256" key="1">
    <source>
        <dbReference type="ARBA" id="ARBA00022505"/>
    </source>
</evidence>
<dbReference type="SMART" id="SM01008">
    <property type="entry name" value="Ald_Xan_dh_C"/>
    <property type="match status" value="1"/>
</dbReference>
<dbReference type="Pfam" id="PF02738">
    <property type="entry name" value="MoCoBD_1"/>
    <property type="match status" value="1"/>
</dbReference>
<gene>
    <name evidence="4" type="ORF">CH338_11880</name>
</gene>
<dbReference type="SUPFAM" id="SSF56003">
    <property type="entry name" value="Molybdenum cofactor-binding domain"/>
    <property type="match status" value="1"/>
</dbReference>
<proteinExistence type="predicted"/>
<keyword evidence="1" id="KW-0500">Molybdenum</keyword>
<dbReference type="GO" id="GO:0016491">
    <property type="term" value="F:oxidoreductase activity"/>
    <property type="evidence" value="ECO:0007669"/>
    <property type="project" value="UniProtKB-KW"/>
</dbReference>
<evidence type="ECO:0000259" key="3">
    <source>
        <dbReference type="SMART" id="SM01008"/>
    </source>
</evidence>
<protein>
    <recommendedName>
        <fullName evidence="3">Aldehyde oxidase/xanthine dehydrogenase a/b hammerhead domain-containing protein</fullName>
    </recommendedName>
</protein>
<dbReference type="Gene3D" id="3.90.1170.50">
    <property type="entry name" value="Aldehyde oxidase/xanthine dehydrogenase, a/b hammerhead"/>
    <property type="match status" value="1"/>
</dbReference>
<dbReference type="InterPro" id="IPR016208">
    <property type="entry name" value="Ald_Oxase/xanthine_DH-like"/>
</dbReference>
<accession>A0A327KMB7</accession>
<dbReference type="InterPro" id="IPR036856">
    <property type="entry name" value="Ald_Oxase/Xan_DH_a/b_sf"/>
</dbReference>
<dbReference type="InterPro" id="IPR037165">
    <property type="entry name" value="AldOxase/xan_DH_Mopterin-bd_sf"/>
</dbReference>
<keyword evidence="2" id="KW-0560">Oxidoreductase</keyword>
<reference evidence="4 5" key="1">
    <citation type="submission" date="2017-07" db="EMBL/GenBank/DDBJ databases">
        <title>Draft Genome Sequences of Select Purple Nonsulfur Bacteria.</title>
        <authorList>
            <person name="Lasarre B."/>
            <person name="Mckinlay J.B."/>
        </authorList>
    </citation>
    <scope>NUCLEOTIDE SEQUENCE [LARGE SCALE GENOMIC DNA]</scope>
    <source>
        <strain evidence="4 5">DSM 11907</strain>
    </source>
</reference>
<name>A0A327KMB7_9BRAD</name>
<dbReference type="RefSeq" id="WP_111357389.1">
    <property type="nucleotide sequence ID" value="NZ_NHSK01000218.1"/>
</dbReference>
<dbReference type="PANTHER" id="PTHR11908:SF132">
    <property type="entry name" value="ALDEHYDE OXIDASE 1-RELATED"/>
    <property type="match status" value="1"/>
</dbReference>
<dbReference type="GO" id="GO:0005506">
    <property type="term" value="F:iron ion binding"/>
    <property type="evidence" value="ECO:0007669"/>
    <property type="project" value="InterPro"/>
</dbReference>
<dbReference type="EMBL" id="NPEU01000113">
    <property type="protein sequence ID" value="RAI38673.1"/>
    <property type="molecule type" value="Genomic_DNA"/>
</dbReference>
<dbReference type="InterPro" id="IPR000674">
    <property type="entry name" value="Ald_Oxase/Xan_DH_a/b"/>
</dbReference>
<feature type="domain" description="Aldehyde oxidase/xanthine dehydrogenase a/b hammerhead" evidence="3">
    <location>
        <begin position="20"/>
        <end position="140"/>
    </location>
</feature>
<evidence type="ECO:0000313" key="4">
    <source>
        <dbReference type="EMBL" id="RAI38673.1"/>
    </source>
</evidence>
<dbReference type="Pfam" id="PF01315">
    <property type="entry name" value="Ald_Xan_dh_C"/>
    <property type="match status" value="1"/>
</dbReference>
<evidence type="ECO:0000256" key="2">
    <source>
        <dbReference type="ARBA" id="ARBA00023002"/>
    </source>
</evidence>
<dbReference type="Proteomes" id="UP000248863">
    <property type="component" value="Unassembled WGS sequence"/>
</dbReference>
<dbReference type="InterPro" id="IPR046867">
    <property type="entry name" value="AldOxase/xan_DH_MoCoBD2"/>
</dbReference>
<organism evidence="4 5">
    <name type="scientific">Rhodoplanes elegans</name>
    <dbReference type="NCBI Taxonomy" id="29408"/>
    <lineage>
        <taxon>Bacteria</taxon>
        <taxon>Pseudomonadati</taxon>
        <taxon>Pseudomonadota</taxon>
        <taxon>Alphaproteobacteria</taxon>
        <taxon>Hyphomicrobiales</taxon>
        <taxon>Nitrobacteraceae</taxon>
        <taxon>Rhodoplanes</taxon>
    </lineage>
</organism>